<reference evidence="1 2" key="1">
    <citation type="submission" date="2019-07" db="EMBL/GenBank/DDBJ databases">
        <title>Genomic Encyclopedia of Archaeal and Bacterial Type Strains, Phase II (KMG-II): from individual species to whole genera.</title>
        <authorList>
            <person name="Goeker M."/>
        </authorList>
    </citation>
    <scope>NUCLEOTIDE SEQUENCE [LARGE SCALE GENOMIC DNA]</scope>
    <source>
        <strain evidence="1 2">ATCC BAA-1854</strain>
    </source>
</reference>
<protein>
    <submittedName>
        <fullName evidence="1">Uncharacterized protein</fullName>
    </submittedName>
</protein>
<gene>
    <name evidence="1" type="ORF">JN11_04216</name>
</gene>
<accession>A0A562TQR1</accession>
<name>A0A562TQR1_9SPHI</name>
<dbReference type="AlphaFoldDB" id="A0A562TQR1"/>
<evidence type="ECO:0000313" key="1">
    <source>
        <dbReference type="EMBL" id="TWI95941.1"/>
    </source>
</evidence>
<organism evidence="1 2">
    <name type="scientific">Mucilaginibacter frigoritolerans</name>
    <dbReference type="NCBI Taxonomy" id="652788"/>
    <lineage>
        <taxon>Bacteria</taxon>
        <taxon>Pseudomonadati</taxon>
        <taxon>Bacteroidota</taxon>
        <taxon>Sphingobacteriia</taxon>
        <taxon>Sphingobacteriales</taxon>
        <taxon>Sphingobacteriaceae</taxon>
        <taxon>Mucilaginibacter</taxon>
    </lineage>
</organism>
<sequence length="108" mass="12564">MHPEIEAVLKNADNEDIILNYITIANAEKLLNYIEDINLQRTGRFEFTPADSLYLLWQIDNMEIHIECLSNGKILYTFRNKGRTNSSGISSVDEFIYLLEKYLLTSIF</sequence>
<comment type="caution">
    <text evidence="1">The sequence shown here is derived from an EMBL/GenBank/DDBJ whole genome shotgun (WGS) entry which is preliminary data.</text>
</comment>
<evidence type="ECO:0000313" key="2">
    <source>
        <dbReference type="Proteomes" id="UP000317010"/>
    </source>
</evidence>
<dbReference type="RefSeq" id="WP_144915706.1">
    <property type="nucleotide sequence ID" value="NZ_VLLI01000014.1"/>
</dbReference>
<dbReference type="EMBL" id="VLLI01000014">
    <property type="protein sequence ID" value="TWI95941.1"/>
    <property type="molecule type" value="Genomic_DNA"/>
</dbReference>
<proteinExistence type="predicted"/>
<keyword evidence="2" id="KW-1185">Reference proteome</keyword>
<dbReference type="OrthoDB" id="797026at2"/>
<dbReference type="Proteomes" id="UP000317010">
    <property type="component" value="Unassembled WGS sequence"/>
</dbReference>